<evidence type="ECO:0000259" key="2">
    <source>
        <dbReference type="Pfam" id="PF07727"/>
    </source>
</evidence>
<evidence type="ECO:0000313" key="3">
    <source>
        <dbReference type="EMBL" id="KAI5323204.1"/>
    </source>
</evidence>
<sequence length="112" mass="12807">MLSNSVDMKDLGEAHYVLGIEIMRNRSRKLLGLSQHNYINKVLKRFNMEACSPGDLPIGKGDRPSREQCPMTEQEQTNMKNKQYASLVGSLMYAQVYTRLDLSFVLSVFGRF</sequence>
<evidence type="ECO:0000313" key="4">
    <source>
        <dbReference type="Proteomes" id="UP001054821"/>
    </source>
</evidence>
<dbReference type="EMBL" id="JAJFAZ020000006">
    <property type="protein sequence ID" value="KAI5323204.1"/>
    <property type="molecule type" value="Genomic_DNA"/>
</dbReference>
<proteinExistence type="predicted"/>
<keyword evidence="4" id="KW-1185">Reference proteome</keyword>
<feature type="domain" description="Reverse transcriptase Ty1/copia-type" evidence="2">
    <location>
        <begin position="1"/>
        <end position="58"/>
    </location>
</feature>
<dbReference type="Proteomes" id="UP001054821">
    <property type="component" value="Chromosome 6"/>
</dbReference>
<gene>
    <name evidence="3" type="ORF">L3X38_032276</name>
</gene>
<protein>
    <recommendedName>
        <fullName evidence="2">Reverse transcriptase Ty1/copia-type domain-containing protein</fullName>
    </recommendedName>
</protein>
<organism evidence="3 4">
    <name type="scientific">Prunus dulcis</name>
    <name type="common">Almond</name>
    <name type="synonym">Amygdalus dulcis</name>
    <dbReference type="NCBI Taxonomy" id="3755"/>
    <lineage>
        <taxon>Eukaryota</taxon>
        <taxon>Viridiplantae</taxon>
        <taxon>Streptophyta</taxon>
        <taxon>Embryophyta</taxon>
        <taxon>Tracheophyta</taxon>
        <taxon>Spermatophyta</taxon>
        <taxon>Magnoliopsida</taxon>
        <taxon>eudicotyledons</taxon>
        <taxon>Gunneridae</taxon>
        <taxon>Pentapetalae</taxon>
        <taxon>rosids</taxon>
        <taxon>fabids</taxon>
        <taxon>Rosales</taxon>
        <taxon>Rosaceae</taxon>
        <taxon>Amygdaloideae</taxon>
        <taxon>Amygdaleae</taxon>
        <taxon>Prunus</taxon>
    </lineage>
</organism>
<dbReference type="AlphaFoldDB" id="A0AAD4VDQ0"/>
<accession>A0AAD4VDQ0</accession>
<name>A0AAD4VDQ0_PRUDU</name>
<reference evidence="3 4" key="1">
    <citation type="journal article" date="2022" name="G3 (Bethesda)">
        <title>Whole-genome sequence and methylome profiling of the almond [Prunus dulcis (Mill.) D.A. Webb] cultivar 'Nonpareil'.</title>
        <authorList>
            <person name="D'Amico-Willman K.M."/>
            <person name="Ouma W.Z."/>
            <person name="Meulia T."/>
            <person name="Sideli G.M."/>
            <person name="Gradziel T.M."/>
            <person name="Fresnedo-Ramirez J."/>
        </authorList>
    </citation>
    <scope>NUCLEOTIDE SEQUENCE [LARGE SCALE GENOMIC DNA]</scope>
    <source>
        <strain evidence="3">Clone GOH B32 T37-40</strain>
    </source>
</reference>
<dbReference type="Pfam" id="PF07727">
    <property type="entry name" value="RVT_2"/>
    <property type="match status" value="1"/>
</dbReference>
<evidence type="ECO:0000256" key="1">
    <source>
        <dbReference type="SAM" id="MobiDB-lite"/>
    </source>
</evidence>
<feature type="region of interest" description="Disordered" evidence="1">
    <location>
        <begin position="55"/>
        <end position="77"/>
    </location>
</feature>
<dbReference type="InterPro" id="IPR013103">
    <property type="entry name" value="RVT_2"/>
</dbReference>
<comment type="caution">
    <text evidence="3">The sequence shown here is derived from an EMBL/GenBank/DDBJ whole genome shotgun (WGS) entry which is preliminary data.</text>
</comment>